<dbReference type="AlphaFoldDB" id="A0A1Z5R496"/>
<name>A0A1Z5R496_SORBI</name>
<dbReference type="EMBL" id="CM000768">
    <property type="protein sequence ID" value="OQU78255.1"/>
    <property type="molecule type" value="Genomic_DNA"/>
</dbReference>
<evidence type="ECO:0000313" key="2">
    <source>
        <dbReference type="Proteomes" id="UP000000768"/>
    </source>
</evidence>
<gene>
    <name evidence="1" type="ORF">SORBI_3009G187150</name>
</gene>
<accession>A0A1Z5R496</accession>
<reference evidence="1 2" key="1">
    <citation type="journal article" date="2009" name="Nature">
        <title>The Sorghum bicolor genome and the diversification of grasses.</title>
        <authorList>
            <person name="Paterson A.H."/>
            <person name="Bowers J.E."/>
            <person name="Bruggmann R."/>
            <person name="Dubchak I."/>
            <person name="Grimwood J."/>
            <person name="Gundlach H."/>
            <person name="Haberer G."/>
            <person name="Hellsten U."/>
            <person name="Mitros T."/>
            <person name="Poliakov A."/>
            <person name="Schmutz J."/>
            <person name="Spannagl M."/>
            <person name="Tang H."/>
            <person name="Wang X."/>
            <person name="Wicker T."/>
            <person name="Bharti A.K."/>
            <person name="Chapman J."/>
            <person name="Feltus F.A."/>
            <person name="Gowik U."/>
            <person name="Grigoriev I.V."/>
            <person name="Lyons E."/>
            <person name="Maher C.A."/>
            <person name="Martis M."/>
            <person name="Narechania A."/>
            <person name="Otillar R.P."/>
            <person name="Penning B.W."/>
            <person name="Salamov A.A."/>
            <person name="Wang Y."/>
            <person name="Zhang L."/>
            <person name="Carpita N.C."/>
            <person name="Freeling M."/>
            <person name="Gingle A.R."/>
            <person name="Hash C.T."/>
            <person name="Keller B."/>
            <person name="Klein P."/>
            <person name="Kresovich S."/>
            <person name="McCann M.C."/>
            <person name="Ming R."/>
            <person name="Peterson D.G."/>
            <person name="Mehboob-ur-Rahman"/>
            <person name="Ware D."/>
            <person name="Westhoff P."/>
            <person name="Mayer K.F."/>
            <person name="Messing J."/>
            <person name="Rokhsar D.S."/>
        </authorList>
    </citation>
    <scope>NUCLEOTIDE SEQUENCE [LARGE SCALE GENOMIC DNA]</scope>
    <source>
        <strain evidence="2">cv. BTx623</strain>
    </source>
</reference>
<dbReference type="Gramene" id="OQU78255">
    <property type="protein sequence ID" value="OQU78255"/>
    <property type="gene ID" value="SORBI_3009G187150"/>
</dbReference>
<dbReference type="Proteomes" id="UP000000768">
    <property type="component" value="Chromosome 9"/>
</dbReference>
<sequence>MWGQVGAHKKASVRTLASGSNVRVLAVPCFHFHDFITGTNNQVLVLTRVSEPHKFAWSHTKELLS</sequence>
<organism evidence="1 2">
    <name type="scientific">Sorghum bicolor</name>
    <name type="common">Sorghum</name>
    <name type="synonym">Sorghum vulgare</name>
    <dbReference type="NCBI Taxonomy" id="4558"/>
    <lineage>
        <taxon>Eukaryota</taxon>
        <taxon>Viridiplantae</taxon>
        <taxon>Streptophyta</taxon>
        <taxon>Embryophyta</taxon>
        <taxon>Tracheophyta</taxon>
        <taxon>Spermatophyta</taxon>
        <taxon>Magnoliopsida</taxon>
        <taxon>Liliopsida</taxon>
        <taxon>Poales</taxon>
        <taxon>Poaceae</taxon>
        <taxon>PACMAD clade</taxon>
        <taxon>Panicoideae</taxon>
        <taxon>Andropogonodae</taxon>
        <taxon>Andropogoneae</taxon>
        <taxon>Sorghinae</taxon>
        <taxon>Sorghum</taxon>
    </lineage>
</organism>
<proteinExistence type="predicted"/>
<dbReference type="InParanoid" id="A0A1Z5R496"/>
<protein>
    <submittedName>
        <fullName evidence="1">Uncharacterized protein</fullName>
    </submittedName>
</protein>
<evidence type="ECO:0000313" key="1">
    <source>
        <dbReference type="EMBL" id="OQU78255.1"/>
    </source>
</evidence>
<reference evidence="2" key="2">
    <citation type="journal article" date="2018" name="Plant J.">
        <title>The Sorghum bicolor reference genome: improved assembly, gene annotations, a transcriptome atlas, and signatures of genome organization.</title>
        <authorList>
            <person name="McCormick R.F."/>
            <person name="Truong S.K."/>
            <person name="Sreedasyam A."/>
            <person name="Jenkins J."/>
            <person name="Shu S."/>
            <person name="Sims D."/>
            <person name="Kennedy M."/>
            <person name="Amirebrahimi M."/>
            <person name="Weers B.D."/>
            <person name="McKinley B."/>
            <person name="Mattison A."/>
            <person name="Morishige D.T."/>
            <person name="Grimwood J."/>
            <person name="Schmutz J."/>
            <person name="Mullet J.E."/>
        </authorList>
    </citation>
    <scope>NUCLEOTIDE SEQUENCE [LARGE SCALE GENOMIC DNA]</scope>
    <source>
        <strain evidence="2">cv. BTx623</strain>
    </source>
</reference>
<keyword evidence="2" id="KW-1185">Reference proteome</keyword>